<proteinExistence type="predicted"/>
<name>X0TNE0_9ZZZZ</name>
<feature type="non-terminal residue" evidence="2">
    <location>
        <position position="1"/>
    </location>
</feature>
<protein>
    <submittedName>
        <fullName evidence="2">Uncharacterized protein</fullName>
    </submittedName>
</protein>
<dbReference type="EMBL" id="BARS01010544">
    <property type="protein sequence ID" value="GAF94754.1"/>
    <property type="molecule type" value="Genomic_DNA"/>
</dbReference>
<evidence type="ECO:0000256" key="1">
    <source>
        <dbReference type="ARBA" id="ARBA00022729"/>
    </source>
</evidence>
<sequence length="304" mass="34869">DRFKEEYNTVWSEIDVSCEACHGPGSEHVKWAEAADRGQRYETTGYLGLVIRLKETDGATWVFRDPEKGTAERIVPKQTQALVEMCARCHARRALANEPYVHNRPFLDTHTPSVLEEHLYYPDGQIYEEVYVYGSYLQSKMFLAGVGCRDCHEPHSGKVFIQGNALCYRCHLQEKFGVKSHHFHKDDSTGNLCVECHMVERTYMVVDPRRDHSMRVPRPDLSDRLETPNACIQCHDHKDKLNRWAADYCRQWYGELQDGQTHYGEIFHAGRRGYPEAVGGLIGLANDRQNPPMQRATALSLLGN</sequence>
<dbReference type="SUPFAM" id="SSF48695">
    <property type="entry name" value="Multiheme cytochromes"/>
    <property type="match status" value="1"/>
</dbReference>
<evidence type="ECO:0000313" key="2">
    <source>
        <dbReference type="EMBL" id="GAF94754.1"/>
    </source>
</evidence>
<dbReference type="AlphaFoldDB" id="X0TNE0"/>
<dbReference type="PANTHER" id="PTHR35038">
    <property type="entry name" value="DISSIMILATORY SULFITE REDUCTASE SIRA"/>
    <property type="match status" value="1"/>
</dbReference>
<reference evidence="2" key="1">
    <citation type="journal article" date="2014" name="Front. Microbiol.">
        <title>High frequency of phylogenetically diverse reductive dehalogenase-homologous genes in deep subseafloor sedimentary metagenomes.</title>
        <authorList>
            <person name="Kawai M."/>
            <person name="Futagami T."/>
            <person name="Toyoda A."/>
            <person name="Takaki Y."/>
            <person name="Nishi S."/>
            <person name="Hori S."/>
            <person name="Arai W."/>
            <person name="Tsubouchi T."/>
            <person name="Morono Y."/>
            <person name="Uchiyama I."/>
            <person name="Ito T."/>
            <person name="Fujiyama A."/>
            <person name="Inagaki F."/>
            <person name="Takami H."/>
        </authorList>
    </citation>
    <scope>NUCLEOTIDE SEQUENCE</scope>
    <source>
        <strain evidence="2">Expedition CK06-06</strain>
    </source>
</reference>
<keyword evidence="1" id="KW-0732">Signal</keyword>
<comment type="caution">
    <text evidence="2">The sequence shown here is derived from an EMBL/GenBank/DDBJ whole genome shotgun (WGS) entry which is preliminary data.</text>
</comment>
<dbReference type="InterPro" id="IPR036280">
    <property type="entry name" value="Multihaem_cyt_sf"/>
</dbReference>
<organism evidence="2">
    <name type="scientific">marine sediment metagenome</name>
    <dbReference type="NCBI Taxonomy" id="412755"/>
    <lineage>
        <taxon>unclassified sequences</taxon>
        <taxon>metagenomes</taxon>
        <taxon>ecological metagenomes</taxon>
    </lineage>
</organism>
<accession>X0TNE0</accession>
<gene>
    <name evidence="2" type="ORF">S01H1_19506</name>
</gene>
<dbReference type="InterPro" id="IPR051829">
    <property type="entry name" value="Multiheme_Cytochr_ET"/>
</dbReference>
<dbReference type="PANTHER" id="PTHR35038:SF8">
    <property type="entry name" value="C-TYPE POLYHEME CYTOCHROME OMCC"/>
    <property type="match status" value="1"/>
</dbReference>
<dbReference type="Gene3D" id="1.10.1130.10">
    <property type="entry name" value="Flavocytochrome C3, Chain A"/>
    <property type="match status" value="2"/>
</dbReference>
<feature type="non-terminal residue" evidence="2">
    <location>
        <position position="304"/>
    </location>
</feature>